<sequence length="68" mass="7853">MVKFSFLLIALLSISTNVYSSLIKYEFVSEYTNIESGEIYHGEMSAVFDLRKYELLSLGISFNNMTFH</sequence>
<keyword evidence="2" id="KW-1185">Reference proteome</keyword>
<organism evidence="1 2">
    <name type="scientific">Marinobacter mobilis</name>
    <dbReference type="NCBI Taxonomy" id="488533"/>
    <lineage>
        <taxon>Bacteria</taxon>
        <taxon>Pseudomonadati</taxon>
        <taxon>Pseudomonadota</taxon>
        <taxon>Gammaproteobacteria</taxon>
        <taxon>Pseudomonadales</taxon>
        <taxon>Marinobacteraceae</taxon>
        <taxon>Marinobacter</taxon>
    </lineage>
</organism>
<dbReference type="STRING" id="488533.SAMN04487960_103241"/>
<evidence type="ECO:0000313" key="2">
    <source>
        <dbReference type="Proteomes" id="UP000199675"/>
    </source>
</evidence>
<gene>
    <name evidence="1" type="ORF">SAMN04487960_103241</name>
</gene>
<evidence type="ECO:0000313" key="1">
    <source>
        <dbReference type="EMBL" id="SDW60066.1"/>
    </source>
</evidence>
<reference evidence="1 2" key="1">
    <citation type="submission" date="2016-10" db="EMBL/GenBank/DDBJ databases">
        <authorList>
            <person name="de Groot N.N."/>
        </authorList>
    </citation>
    <scope>NUCLEOTIDE SEQUENCE [LARGE SCALE GENOMIC DNA]</scope>
    <source>
        <strain evidence="1 2">CGMCC 1.7059</strain>
    </source>
</reference>
<dbReference type="AlphaFoldDB" id="A0A1H2UVG5"/>
<accession>A0A1H2UVG5</accession>
<proteinExistence type="predicted"/>
<protein>
    <submittedName>
        <fullName evidence="1">Uncharacterized protein</fullName>
    </submittedName>
</protein>
<name>A0A1H2UVG5_9GAMM</name>
<dbReference type="EMBL" id="FNNE01000003">
    <property type="protein sequence ID" value="SDW60066.1"/>
    <property type="molecule type" value="Genomic_DNA"/>
</dbReference>
<dbReference type="Proteomes" id="UP000199675">
    <property type="component" value="Unassembled WGS sequence"/>
</dbReference>